<gene>
    <name evidence="1" type="ORF">V5E97_39410</name>
</gene>
<dbReference type="EMBL" id="CP155447">
    <property type="protein sequence ID" value="XBH04319.1"/>
    <property type="molecule type" value="Genomic_DNA"/>
</dbReference>
<protein>
    <submittedName>
        <fullName evidence="1">PmoA family protein</fullName>
    </submittedName>
</protein>
<name>A0AAU7CGD3_9BACT</name>
<dbReference type="RefSeq" id="WP_406697071.1">
    <property type="nucleotide sequence ID" value="NZ_CP155447.1"/>
</dbReference>
<sequence>MASFPFPRVQALPQVDRASLRVDGIERVGYEFGQGGPRPFVYPVIGPAGAILTRMGHPNPVGHEHHRSVWFGHEKVDGTNFWGENAHSDIQVRHKRVLVYQDGPDWAGLVAESDWWAHGHTVMRQRLTLVLEPTADGGFALDLQSRFESVGIPVPLDKTNFGFLGVRVAKTISEQFGGGRLTAADGSTGEPAIFGKAHRWVDYSGPAAPDKVEGICYMDHPDNPRHPTHWHVRKDGWMEAAFNLAEPYGLATDHPLDLRYRLLIHAGLADRNALDQAWNSFAKTPAYAIAPPQKGGIATLQRVALPG</sequence>
<proteinExistence type="predicted"/>
<reference evidence="1" key="1">
    <citation type="submission" date="2024-05" db="EMBL/GenBank/DDBJ databases">
        <title>Planctomycetes of the genus Singulisphaera possess chitinolytic capabilities.</title>
        <authorList>
            <person name="Ivanova A."/>
        </authorList>
    </citation>
    <scope>NUCLEOTIDE SEQUENCE</scope>
    <source>
        <strain evidence="1">Ch08T</strain>
    </source>
</reference>
<dbReference type="AlphaFoldDB" id="A0AAU7CGD3"/>
<dbReference type="Pfam" id="PF14100">
    <property type="entry name" value="DUF6807"/>
    <property type="match status" value="1"/>
</dbReference>
<organism evidence="1">
    <name type="scientific">Singulisphaera sp. Ch08</name>
    <dbReference type="NCBI Taxonomy" id="3120278"/>
    <lineage>
        <taxon>Bacteria</taxon>
        <taxon>Pseudomonadati</taxon>
        <taxon>Planctomycetota</taxon>
        <taxon>Planctomycetia</taxon>
        <taxon>Isosphaerales</taxon>
        <taxon>Isosphaeraceae</taxon>
        <taxon>Singulisphaera</taxon>
    </lineage>
</organism>
<evidence type="ECO:0000313" key="1">
    <source>
        <dbReference type="EMBL" id="XBH04319.1"/>
    </source>
</evidence>
<accession>A0AAU7CGD3</accession>
<dbReference type="InterPro" id="IPR029475">
    <property type="entry name" value="DUF6807"/>
</dbReference>